<dbReference type="InterPro" id="IPR017517">
    <property type="entry name" value="Maleyloyr_isom"/>
</dbReference>
<accession>A0ABN1CUH5</accession>
<feature type="domain" description="Mycothiol-dependent maleylpyruvate isomerase metal-binding" evidence="2">
    <location>
        <begin position="22"/>
        <end position="166"/>
    </location>
</feature>
<comment type="caution">
    <text evidence="3">The sequence shown here is derived from an EMBL/GenBank/DDBJ whole genome shotgun (WGS) entry which is preliminary data.</text>
</comment>
<reference evidence="3 4" key="1">
    <citation type="journal article" date="2019" name="Int. J. Syst. Evol. Microbiol.">
        <title>The Global Catalogue of Microorganisms (GCM) 10K type strain sequencing project: providing services to taxonomists for standard genome sequencing and annotation.</title>
        <authorList>
            <consortium name="The Broad Institute Genomics Platform"/>
            <consortium name="The Broad Institute Genome Sequencing Center for Infectious Disease"/>
            <person name="Wu L."/>
            <person name="Ma J."/>
        </authorList>
    </citation>
    <scope>NUCLEOTIDE SEQUENCE [LARGE SCALE GENOMIC DNA]</scope>
    <source>
        <strain evidence="3 4">JCM 10303</strain>
    </source>
</reference>
<dbReference type="SUPFAM" id="SSF109854">
    <property type="entry name" value="DinB/YfiT-like putative metalloenzymes"/>
    <property type="match status" value="1"/>
</dbReference>
<evidence type="ECO:0000259" key="1">
    <source>
        <dbReference type="Pfam" id="PF07398"/>
    </source>
</evidence>
<feature type="domain" description="MDMPI C-terminal" evidence="1">
    <location>
        <begin position="179"/>
        <end position="253"/>
    </location>
</feature>
<keyword evidence="4" id="KW-1185">Reference proteome</keyword>
<gene>
    <name evidence="3" type="ORF">GCM10009533_27380</name>
</gene>
<keyword evidence="3" id="KW-0413">Isomerase</keyword>
<dbReference type="Gene3D" id="1.20.120.450">
    <property type="entry name" value="dinb family like domain"/>
    <property type="match status" value="1"/>
</dbReference>
<dbReference type="EMBL" id="BAAAGS010000015">
    <property type="protein sequence ID" value="GAA0526579.1"/>
    <property type="molecule type" value="Genomic_DNA"/>
</dbReference>
<proteinExistence type="predicted"/>
<organism evidence="3 4">
    <name type="scientific">Saccharopolyspora erythraea</name>
    <name type="common">Streptomyces erythraeus</name>
    <dbReference type="NCBI Taxonomy" id="1836"/>
    <lineage>
        <taxon>Bacteria</taxon>
        <taxon>Bacillati</taxon>
        <taxon>Actinomycetota</taxon>
        <taxon>Actinomycetes</taxon>
        <taxon>Pseudonocardiales</taxon>
        <taxon>Pseudonocardiaceae</taxon>
        <taxon>Saccharopolyspora</taxon>
    </lineage>
</organism>
<dbReference type="GO" id="GO:0016853">
    <property type="term" value="F:isomerase activity"/>
    <property type="evidence" value="ECO:0007669"/>
    <property type="project" value="UniProtKB-KW"/>
</dbReference>
<dbReference type="InterPro" id="IPR010872">
    <property type="entry name" value="MDMPI_C-term_domain"/>
</dbReference>
<evidence type="ECO:0000259" key="2">
    <source>
        <dbReference type="Pfam" id="PF11716"/>
    </source>
</evidence>
<dbReference type="InterPro" id="IPR024344">
    <property type="entry name" value="MDMPI_metal-binding"/>
</dbReference>
<sequence length="262" mass="29373">MTTIVRAHDVARTDHDHAADLLRPEVDAMRDLLGALTPEEWRRPTECTGWTVHDVVAHLVGNAENALDTELLAQRVREGTTRYAGRPRLDAMNEVAVDAWRDRPDDELLAEFDRLWPQVLQALPEMPEQARELRFDTGYPDVPPVSLGYVVDVILTRDMWMHRVDICRATGRTFAMHHHDRGVAEQVLRDLDDEWAGPPFVLELSGLVNGDWRIGDDAPEATVEGDAMEVMRGLSGRTSPDLTVMQGDSGVADPVRAARVLF</sequence>
<dbReference type="InterPro" id="IPR034660">
    <property type="entry name" value="DinB/YfiT-like"/>
</dbReference>
<dbReference type="Proteomes" id="UP001500729">
    <property type="component" value="Unassembled WGS sequence"/>
</dbReference>
<dbReference type="Pfam" id="PF11716">
    <property type="entry name" value="MDMPI_N"/>
    <property type="match status" value="1"/>
</dbReference>
<evidence type="ECO:0000313" key="3">
    <source>
        <dbReference type="EMBL" id="GAA0526579.1"/>
    </source>
</evidence>
<protein>
    <submittedName>
        <fullName evidence="3">Maleylpyruvate isomerase family mycothiol-dependent enzyme</fullName>
    </submittedName>
</protein>
<dbReference type="NCBIfam" id="TIGR03083">
    <property type="entry name" value="maleylpyruvate isomerase family mycothiol-dependent enzyme"/>
    <property type="match status" value="1"/>
</dbReference>
<dbReference type="RefSeq" id="WP_009943854.1">
    <property type="nucleotide sequence ID" value="NZ_BAAAGS010000015.1"/>
</dbReference>
<dbReference type="Pfam" id="PF07398">
    <property type="entry name" value="MDMPI_C"/>
    <property type="match status" value="1"/>
</dbReference>
<name>A0ABN1CUH5_SACER</name>
<evidence type="ECO:0000313" key="4">
    <source>
        <dbReference type="Proteomes" id="UP001500729"/>
    </source>
</evidence>